<feature type="domain" description="C2H2-type" evidence="3">
    <location>
        <begin position="68"/>
        <end position="91"/>
    </location>
</feature>
<evidence type="ECO:0000256" key="2">
    <source>
        <dbReference type="SAM" id="MobiDB-lite"/>
    </source>
</evidence>
<dbReference type="PROSITE" id="PS50157">
    <property type="entry name" value="ZINC_FINGER_C2H2_2"/>
    <property type="match status" value="2"/>
</dbReference>
<feature type="region of interest" description="Disordered" evidence="2">
    <location>
        <begin position="311"/>
        <end position="385"/>
    </location>
</feature>
<feature type="compositionally biased region" description="Polar residues" evidence="2">
    <location>
        <begin position="13"/>
        <end position="26"/>
    </location>
</feature>
<accession>A0AAW1QE37</accession>
<dbReference type="Gene3D" id="3.30.160.60">
    <property type="entry name" value="Classic Zinc Finger"/>
    <property type="match status" value="2"/>
</dbReference>
<dbReference type="EMBL" id="JALJOR010000003">
    <property type="protein sequence ID" value="KAK9819678.1"/>
    <property type="molecule type" value="Genomic_DNA"/>
</dbReference>
<dbReference type="GO" id="GO:0008270">
    <property type="term" value="F:zinc ion binding"/>
    <property type="evidence" value="ECO:0007669"/>
    <property type="project" value="UniProtKB-KW"/>
</dbReference>
<protein>
    <recommendedName>
        <fullName evidence="3">C2H2-type domain-containing protein</fullName>
    </recommendedName>
</protein>
<gene>
    <name evidence="4" type="ORF">WJX72_001003</name>
</gene>
<dbReference type="InterPro" id="IPR013087">
    <property type="entry name" value="Znf_C2H2_type"/>
</dbReference>
<dbReference type="InterPro" id="IPR036236">
    <property type="entry name" value="Znf_C2H2_sf"/>
</dbReference>
<comment type="caution">
    <text evidence="4">The sequence shown here is derived from an EMBL/GenBank/DDBJ whole genome shotgun (WGS) entry which is preliminary data.</text>
</comment>
<sequence length="385" mass="42394">MQADIAAEPTAPADTSSSPAYPRKSTTGRLLDPYQCSKCGKVFDQKSHFESHLARRTTCTDPKPSATFKCPGPGCHQSYTHRSGLSRHMRTCPLKIANKITEDAQAVIRALINLADHAGNAVAPNELVAALATDLANQLRGGLDAAVTPEAAGPVATVQVNDFARGTRPDWTDLSELVKPRQLGGVKGKRLLISTLAKLTWCDNSHPEHHNVYMHSRFPNIAYVVKAQRWVELDRAKHLEDMLTYLIVTVTDYDTEWEARLSAAELDELQCQLDGWEGELTEPEADWSKSLRDIKHAVQYQLLTACLNRDTPKLGRLPLPPPKPVQPQPPEDENEGPAVSDSEVEQDLPSSAVLDNEELYSHMMFAEPPCPVDSDPNPTTLLSTI</sequence>
<reference evidence="4 5" key="1">
    <citation type="journal article" date="2024" name="Nat. Commun.">
        <title>Phylogenomics reveals the evolutionary origins of lichenization in chlorophyte algae.</title>
        <authorList>
            <person name="Puginier C."/>
            <person name="Libourel C."/>
            <person name="Otte J."/>
            <person name="Skaloud P."/>
            <person name="Haon M."/>
            <person name="Grisel S."/>
            <person name="Petersen M."/>
            <person name="Berrin J.G."/>
            <person name="Delaux P.M."/>
            <person name="Dal Grande F."/>
            <person name="Keller J."/>
        </authorList>
    </citation>
    <scope>NUCLEOTIDE SEQUENCE [LARGE SCALE GENOMIC DNA]</scope>
    <source>
        <strain evidence="4 5">SAG 2043</strain>
    </source>
</reference>
<feature type="compositionally biased region" description="Polar residues" evidence="2">
    <location>
        <begin position="376"/>
        <end position="385"/>
    </location>
</feature>
<feature type="region of interest" description="Disordered" evidence="2">
    <location>
        <begin position="1"/>
        <end position="26"/>
    </location>
</feature>
<proteinExistence type="predicted"/>
<feature type="domain" description="C2H2-type" evidence="3">
    <location>
        <begin position="34"/>
        <end position="64"/>
    </location>
</feature>
<organism evidence="4 5">
    <name type="scientific">[Myrmecia] bisecta</name>
    <dbReference type="NCBI Taxonomy" id="41462"/>
    <lineage>
        <taxon>Eukaryota</taxon>
        <taxon>Viridiplantae</taxon>
        <taxon>Chlorophyta</taxon>
        <taxon>core chlorophytes</taxon>
        <taxon>Trebouxiophyceae</taxon>
        <taxon>Trebouxiales</taxon>
        <taxon>Trebouxiaceae</taxon>
        <taxon>Myrmecia</taxon>
    </lineage>
</organism>
<dbReference type="AlphaFoldDB" id="A0AAW1QE37"/>
<evidence type="ECO:0000259" key="3">
    <source>
        <dbReference type="PROSITE" id="PS50157"/>
    </source>
</evidence>
<keyword evidence="5" id="KW-1185">Reference proteome</keyword>
<name>A0AAW1QE37_9CHLO</name>
<dbReference type="Pfam" id="PF00096">
    <property type="entry name" value="zf-C2H2"/>
    <property type="match status" value="2"/>
</dbReference>
<keyword evidence="1" id="KW-0862">Zinc</keyword>
<dbReference type="SUPFAM" id="SSF57667">
    <property type="entry name" value="beta-beta-alpha zinc fingers"/>
    <property type="match status" value="1"/>
</dbReference>
<feature type="compositionally biased region" description="Pro residues" evidence="2">
    <location>
        <begin position="318"/>
        <end position="329"/>
    </location>
</feature>
<dbReference type="Proteomes" id="UP001489004">
    <property type="component" value="Unassembled WGS sequence"/>
</dbReference>
<keyword evidence="1" id="KW-0479">Metal-binding</keyword>
<dbReference type="SMART" id="SM00355">
    <property type="entry name" value="ZnF_C2H2"/>
    <property type="match status" value="2"/>
</dbReference>
<evidence type="ECO:0000313" key="4">
    <source>
        <dbReference type="EMBL" id="KAK9819678.1"/>
    </source>
</evidence>
<evidence type="ECO:0000256" key="1">
    <source>
        <dbReference type="PROSITE-ProRule" id="PRU00042"/>
    </source>
</evidence>
<evidence type="ECO:0000313" key="5">
    <source>
        <dbReference type="Proteomes" id="UP001489004"/>
    </source>
</evidence>
<keyword evidence="1" id="KW-0863">Zinc-finger</keyword>